<dbReference type="Gene3D" id="3.40.50.150">
    <property type="entry name" value="Vaccinia Virus protein VP39"/>
    <property type="match status" value="1"/>
</dbReference>
<dbReference type="Gene3D" id="2.40.50.140">
    <property type="entry name" value="Nucleic acid-binding proteins"/>
    <property type="match status" value="1"/>
</dbReference>
<dbReference type="InterPro" id="IPR030390">
    <property type="entry name" value="MeTrfase_TrmA_AS"/>
</dbReference>
<keyword evidence="1" id="KW-0479">Metal-binding</keyword>
<dbReference type="PROSITE" id="PS01230">
    <property type="entry name" value="TRMA_1"/>
    <property type="match status" value="1"/>
</dbReference>
<dbReference type="GO" id="GO:0008168">
    <property type="term" value="F:methyltransferase activity"/>
    <property type="evidence" value="ECO:0007669"/>
    <property type="project" value="UniProtKB-KW"/>
</dbReference>
<name>A0ABT8SM88_9CAUL</name>
<comment type="caution">
    <text evidence="8">The sequence shown here is derived from an EMBL/GenBank/DDBJ whole genome shotgun (WGS) entry which is preliminary data.</text>
</comment>
<keyword evidence="1" id="KW-0408">Iron</keyword>
<evidence type="ECO:0000256" key="2">
    <source>
        <dbReference type="ARBA" id="ARBA00022603"/>
    </source>
</evidence>
<evidence type="ECO:0000256" key="6">
    <source>
        <dbReference type="PROSITE-ProRule" id="PRU01024"/>
    </source>
</evidence>
<dbReference type="InterPro" id="IPR029063">
    <property type="entry name" value="SAM-dependent_MTases_sf"/>
</dbReference>
<keyword evidence="5" id="KW-0411">Iron-sulfur</keyword>
<feature type="binding site" evidence="6">
    <location>
        <position position="351"/>
    </location>
    <ligand>
        <name>S-adenosyl-L-methionine</name>
        <dbReference type="ChEBI" id="CHEBI:59789"/>
    </ligand>
</feature>
<accession>A0ABT8SM88</accession>
<dbReference type="InterPro" id="IPR010280">
    <property type="entry name" value="U5_MeTrfase_fam"/>
</dbReference>
<dbReference type="Pfam" id="PF05958">
    <property type="entry name" value="tRNA_U5-meth_tr"/>
    <property type="match status" value="1"/>
</dbReference>
<dbReference type="SUPFAM" id="SSF53335">
    <property type="entry name" value="S-adenosyl-L-methionine-dependent methyltransferases"/>
    <property type="match status" value="1"/>
</dbReference>
<reference evidence="8" key="1">
    <citation type="submission" date="2023-07" db="EMBL/GenBank/DDBJ databases">
        <title>Brevundimonas soil sp. nov., isolated from the soil of chemical plant.</title>
        <authorList>
            <person name="Wu N."/>
        </authorList>
    </citation>
    <scope>NUCLEOTIDE SEQUENCE</scope>
    <source>
        <strain evidence="8">XZ-24</strain>
    </source>
</reference>
<keyword evidence="1" id="KW-0004">4Fe-4S</keyword>
<feature type="active site" evidence="7">
    <location>
        <position position="377"/>
    </location>
</feature>
<dbReference type="PANTHER" id="PTHR11061:SF49">
    <property type="entry name" value="23S RRNA (URACIL(1939)-C(5))-METHYLTRANSFERASE RLMD"/>
    <property type="match status" value="1"/>
</dbReference>
<sequence>MTAPDLEDLEITDLGAQGDGLAIMQGGVRIHVPLTLPGERVLAQVEGDRGQLVEVLRPSPDRQTPASPHYGECGGCSLQHWASGPYLQWKTDRVRHLLAREGIETEVRPAIPCRPGSRRRLGLHARRGQNGRVLLGFKARRSWRLVEVERCPVALRQIEAAFPALREVAAPFLEHPKSAPTLHVTWTETGLDVEVTGVERKSGGLSRDGRVRAAAAAAAADLARLTLGGEALYQAREPVVRFGQALVAPPPGAFLQAVEAAETAMAELAVQALKGCGRTADLFCGMGAFAFRLAETGQVLAADSWAPGIAALERGAAHASGLKPIRAMTRDLFREPLSAFELKGVDGALFDPPRAGGLAQAMELGKSDIPTVVGISCNPSTFARDARALIEAGFRLDEVTPVDQFLWSAHVEVVGVFRR</sequence>
<protein>
    <submittedName>
        <fullName evidence="8">Class I SAM-dependent RNA methyltransferase</fullName>
        <ecNumber evidence="8">2.1.1.-</ecNumber>
    </submittedName>
</protein>
<evidence type="ECO:0000256" key="3">
    <source>
        <dbReference type="ARBA" id="ARBA00022679"/>
    </source>
</evidence>
<dbReference type="GO" id="GO:0032259">
    <property type="term" value="P:methylation"/>
    <property type="evidence" value="ECO:0007669"/>
    <property type="project" value="UniProtKB-KW"/>
</dbReference>
<evidence type="ECO:0000256" key="5">
    <source>
        <dbReference type="ARBA" id="ARBA00023014"/>
    </source>
</evidence>
<keyword evidence="4 6" id="KW-0949">S-adenosyl-L-methionine</keyword>
<dbReference type="EC" id="2.1.1.-" evidence="8"/>
<keyword evidence="2 6" id="KW-0489">Methyltransferase</keyword>
<dbReference type="SUPFAM" id="SSF50249">
    <property type="entry name" value="Nucleic acid-binding proteins"/>
    <property type="match status" value="1"/>
</dbReference>
<evidence type="ECO:0000313" key="8">
    <source>
        <dbReference type="EMBL" id="MDO1559676.1"/>
    </source>
</evidence>
<organism evidence="8 9">
    <name type="scientific">Peiella sedimenti</name>
    <dbReference type="NCBI Taxonomy" id="3061083"/>
    <lineage>
        <taxon>Bacteria</taxon>
        <taxon>Pseudomonadati</taxon>
        <taxon>Pseudomonadota</taxon>
        <taxon>Alphaproteobacteria</taxon>
        <taxon>Caulobacterales</taxon>
        <taxon>Caulobacteraceae</taxon>
        <taxon>Peiella</taxon>
    </lineage>
</organism>
<evidence type="ECO:0000313" key="9">
    <source>
        <dbReference type="Proteomes" id="UP001169063"/>
    </source>
</evidence>
<keyword evidence="9" id="KW-1185">Reference proteome</keyword>
<keyword evidence="3 6" id="KW-0808">Transferase</keyword>
<dbReference type="PROSITE" id="PS51687">
    <property type="entry name" value="SAM_MT_RNA_M5U"/>
    <property type="match status" value="1"/>
</dbReference>
<proteinExistence type="inferred from homology"/>
<dbReference type="Proteomes" id="UP001169063">
    <property type="component" value="Unassembled WGS sequence"/>
</dbReference>
<dbReference type="EMBL" id="JAUKTR010000003">
    <property type="protein sequence ID" value="MDO1559676.1"/>
    <property type="molecule type" value="Genomic_DNA"/>
</dbReference>
<feature type="binding site" evidence="6">
    <location>
        <position position="256"/>
    </location>
    <ligand>
        <name>S-adenosyl-L-methionine</name>
        <dbReference type="ChEBI" id="CHEBI:59789"/>
    </ligand>
</feature>
<evidence type="ECO:0000256" key="7">
    <source>
        <dbReference type="PROSITE-ProRule" id="PRU10015"/>
    </source>
</evidence>
<evidence type="ECO:0000256" key="1">
    <source>
        <dbReference type="ARBA" id="ARBA00022485"/>
    </source>
</evidence>
<gene>
    <name evidence="8" type="ORF">Q0812_09580</name>
</gene>
<feature type="binding site" evidence="6">
    <location>
        <position position="303"/>
    </location>
    <ligand>
        <name>S-adenosyl-L-methionine</name>
        <dbReference type="ChEBI" id="CHEBI:59789"/>
    </ligand>
</feature>
<dbReference type="RefSeq" id="WP_302110098.1">
    <property type="nucleotide sequence ID" value="NZ_JAUKTR010000003.1"/>
</dbReference>
<dbReference type="PANTHER" id="PTHR11061">
    <property type="entry name" value="RNA M5U METHYLTRANSFERASE"/>
    <property type="match status" value="1"/>
</dbReference>
<feature type="binding site" evidence="6">
    <location>
        <position position="283"/>
    </location>
    <ligand>
        <name>S-adenosyl-L-methionine</name>
        <dbReference type="ChEBI" id="CHEBI:59789"/>
    </ligand>
</feature>
<feature type="active site" description="Nucleophile" evidence="6">
    <location>
        <position position="377"/>
    </location>
</feature>
<dbReference type="Gene3D" id="2.40.50.1070">
    <property type="match status" value="1"/>
</dbReference>
<comment type="similarity">
    <text evidence="6">Belongs to the class I-like SAM-binding methyltransferase superfamily. RNA M5U methyltransferase family.</text>
</comment>
<dbReference type="InterPro" id="IPR012340">
    <property type="entry name" value="NA-bd_OB-fold"/>
</dbReference>
<evidence type="ECO:0000256" key="4">
    <source>
        <dbReference type="ARBA" id="ARBA00022691"/>
    </source>
</evidence>